<dbReference type="AlphaFoldDB" id="A0A4U6TUS9"/>
<feature type="region of interest" description="Disordered" evidence="1">
    <location>
        <begin position="1"/>
        <end position="30"/>
    </location>
</feature>
<gene>
    <name evidence="2" type="ORF">SEVIR_7G209000v2</name>
</gene>
<dbReference type="Gramene" id="TKW05942">
    <property type="protein sequence ID" value="TKW05942"/>
    <property type="gene ID" value="SEVIR_7G209000v2"/>
</dbReference>
<organism evidence="2 3">
    <name type="scientific">Setaria viridis</name>
    <name type="common">Green bristlegrass</name>
    <name type="synonym">Setaria italica subsp. viridis</name>
    <dbReference type="NCBI Taxonomy" id="4556"/>
    <lineage>
        <taxon>Eukaryota</taxon>
        <taxon>Viridiplantae</taxon>
        <taxon>Streptophyta</taxon>
        <taxon>Embryophyta</taxon>
        <taxon>Tracheophyta</taxon>
        <taxon>Spermatophyta</taxon>
        <taxon>Magnoliopsida</taxon>
        <taxon>Liliopsida</taxon>
        <taxon>Poales</taxon>
        <taxon>Poaceae</taxon>
        <taxon>PACMAD clade</taxon>
        <taxon>Panicoideae</taxon>
        <taxon>Panicodae</taxon>
        <taxon>Paniceae</taxon>
        <taxon>Cenchrinae</taxon>
        <taxon>Setaria</taxon>
    </lineage>
</organism>
<name>A0A4U6TUS9_SETVI</name>
<keyword evidence="3" id="KW-1185">Reference proteome</keyword>
<dbReference type="Proteomes" id="UP000298652">
    <property type="component" value="Chromosome 7"/>
</dbReference>
<evidence type="ECO:0000313" key="2">
    <source>
        <dbReference type="EMBL" id="TKW05942.1"/>
    </source>
</evidence>
<accession>A0A4U6TUS9</accession>
<dbReference type="EMBL" id="CM016558">
    <property type="protein sequence ID" value="TKW05942.1"/>
    <property type="molecule type" value="Genomic_DNA"/>
</dbReference>
<feature type="compositionally biased region" description="Basic and acidic residues" evidence="1">
    <location>
        <begin position="1"/>
        <end position="10"/>
    </location>
</feature>
<proteinExistence type="predicted"/>
<reference evidence="2" key="1">
    <citation type="submission" date="2019-03" db="EMBL/GenBank/DDBJ databases">
        <title>WGS assembly of Setaria viridis.</title>
        <authorList>
            <person name="Huang P."/>
            <person name="Jenkins J."/>
            <person name="Grimwood J."/>
            <person name="Barry K."/>
            <person name="Healey A."/>
            <person name="Mamidi S."/>
            <person name="Sreedasyam A."/>
            <person name="Shu S."/>
            <person name="Feldman M."/>
            <person name="Wu J."/>
            <person name="Yu Y."/>
            <person name="Chen C."/>
            <person name="Johnson J."/>
            <person name="Rokhsar D."/>
            <person name="Baxter I."/>
            <person name="Schmutz J."/>
            <person name="Brutnell T."/>
            <person name="Kellogg E."/>
        </authorList>
    </citation>
    <scope>NUCLEOTIDE SEQUENCE [LARGE SCALE GENOMIC DNA]</scope>
</reference>
<evidence type="ECO:0000313" key="3">
    <source>
        <dbReference type="Proteomes" id="UP000298652"/>
    </source>
</evidence>
<evidence type="ECO:0000256" key="1">
    <source>
        <dbReference type="SAM" id="MobiDB-lite"/>
    </source>
</evidence>
<sequence length="101" mass="12095">MSDEKRSEYKKTHRERRMRRKSEQGAIQHIPNHDQMYTWRHMKKLAGSIGEIWEKIKIDFMWRQVNQEATLGEMKDLCDQSCINPLCEGGNRVLNSHMICF</sequence>
<feature type="compositionally biased region" description="Basic residues" evidence="1">
    <location>
        <begin position="11"/>
        <end position="20"/>
    </location>
</feature>
<protein>
    <submittedName>
        <fullName evidence="2">Uncharacterized protein</fullName>
    </submittedName>
</protein>